<keyword evidence="1" id="KW-0808">Transferase</keyword>
<dbReference type="SUPFAM" id="SSF52540">
    <property type="entry name" value="P-loop containing nucleoside triphosphate hydrolases"/>
    <property type="match status" value="1"/>
</dbReference>
<dbReference type="AlphaFoldDB" id="A0A1V4AVQ0"/>
<dbReference type="GO" id="GO:0005524">
    <property type="term" value="F:ATP binding"/>
    <property type="evidence" value="ECO:0007669"/>
    <property type="project" value="UniProtKB-KW"/>
</dbReference>
<keyword evidence="3" id="KW-0418">Kinase</keyword>
<reference evidence="6 7" key="1">
    <citation type="journal article" date="2017" name="Water Res.">
        <title>Discovery and metagenomic analysis of an anammox bacterial enrichment related to Candidatus "Brocadia caroliniensis" in a full-scale glycerol-fed nitritation-denitritation separate centrate treatment process.</title>
        <authorList>
            <person name="Park H."/>
            <person name="Brotto A.C."/>
            <person name="van Loosdrecht M.C."/>
            <person name="Chandran K."/>
        </authorList>
    </citation>
    <scope>NUCLEOTIDE SEQUENCE [LARGE SCALE GENOMIC DNA]</scope>
    <source>
        <strain evidence="6">26THWARD</strain>
    </source>
</reference>
<evidence type="ECO:0000313" key="6">
    <source>
        <dbReference type="EMBL" id="OOP57185.1"/>
    </source>
</evidence>
<keyword evidence="4" id="KW-0067">ATP-binding</keyword>
<evidence type="ECO:0000259" key="5">
    <source>
        <dbReference type="Pfam" id="PF16575"/>
    </source>
</evidence>
<dbReference type="STRING" id="1004156.AYP45_04765"/>
<evidence type="ECO:0000256" key="1">
    <source>
        <dbReference type="ARBA" id="ARBA00022679"/>
    </source>
</evidence>
<keyword evidence="2" id="KW-0547">Nucleotide-binding</keyword>
<accession>A0A1V4AVQ0</accession>
<dbReference type="EMBL" id="AYTS01000041">
    <property type="protein sequence ID" value="OOP57185.1"/>
    <property type="molecule type" value="Genomic_DNA"/>
</dbReference>
<dbReference type="PANTHER" id="PTHR12755">
    <property type="entry name" value="CLEAVAGE/POLYADENYLATION FACTOR IA SUBUNIT CLP1P"/>
    <property type="match status" value="1"/>
</dbReference>
<protein>
    <recommendedName>
        <fullName evidence="5">Clp1 P-loop domain-containing protein</fullName>
    </recommendedName>
</protein>
<dbReference type="Proteomes" id="UP000189681">
    <property type="component" value="Unassembled WGS sequence"/>
</dbReference>
<gene>
    <name evidence="6" type="ORF">AYP45_04765</name>
</gene>
<evidence type="ECO:0000256" key="3">
    <source>
        <dbReference type="ARBA" id="ARBA00022777"/>
    </source>
</evidence>
<dbReference type="Gene3D" id="3.40.50.300">
    <property type="entry name" value="P-loop containing nucleotide triphosphate hydrolases"/>
    <property type="match status" value="1"/>
</dbReference>
<dbReference type="InterPro" id="IPR045116">
    <property type="entry name" value="Clp1/Grc3"/>
</dbReference>
<comment type="caution">
    <text evidence="6">The sequence shown here is derived from an EMBL/GenBank/DDBJ whole genome shotgun (WGS) entry which is preliminary data.</text>
</comment>
<evidence type="ECO:0000256" key="2">
    <source>
        <dbReference type="ARBA" id="ARBA00022741"/>
    </source>
</evidence>
<dbReference type="GO" id="GO:0051731">
    <property type="term" value="F:polynucleotide 5'-hydroxyl-kinase activity"/>
    <property type="evidence" value="ECO:0007669"/>
    <property type="project" value="InterPro"/>
</dbReference>
<dbReference type="PANTHER" id="PTHR12755:SF3">
    <property type="entry name" value="POLYNUCLEOTIDE 5'-HYDROXYL-KINASE NOL9"/>
    <property type="match status" value="1"/>
</dbReference>
<organism evidence="6 7">
    <name type="scientific">Candidatus Brocadia carolinensis</name>
    <dbReference type="NCBI Taxonomy" id="1004156"/>
    <lineage>
        <taxon>Bacteria</taxon>
        <taxon>Pseudomonadati</taxon>
        <taxon>Planctomycetota</taxon>
        <taxon>Candidatus Brocadiia</taxon>
        <taxon>Candidatus Brocadiales</taxon>
        <taxon>Candidatus Brocadiaceae</taxon>
        <taxon>Candidatus Brocadia</taxon>
    </lineage>
</organism>
<dbReference type="InterPro" id="IPR027417">
    <property type="entry name" value="P-loop_NTPase"/>
</dbReference>
<proteinExistence type="predicted"/>
<dbReference type="GO" id="GO:0006396">
    <property type="term" value="P:RNA processing"/>
    <property type="evidence" value="ECO:0007669"/>
    <property type="project" value="InterPro"/>
</dbReference>
<sequence length="358" mass="40272">MNTIDVPKEWHQAAERIKHDTKVCIILGKIDSGKSTLCRYLTQAWTASMIRVGYVDSDLGQPTIGFPTTVSLKIFDIPPQDHDYSNPSHFQFVGNTAPDGFLLQALHAVKIMADKSRQQGAGITLVDTSGFIDGPVARILKLHKIEMLRPQWIVALQAKDEMEHLLKGYEKMGWQVIRLACSKHVVTRSQAERQRYRSEKYKSYFRHARITNCSIHKVVFPSCILGTGQRMAPPELPKETGMHAMNPPYMEKCGNELLIIADIAGSSIPVYELKNSFDVTTIVLIERPTLKDLLVGLNDENNFTIGLGIIADMNPFTDKLTLFTPVQDTHKVTTIRLGTMKVGLDGKEYGKTRVIQHW</sequence>
<evidence type="ECO:0000256" key="4">
    <source>
        <dbReference type="ARBA" id="ARBA00022840"/>
    </source>
</evidence>
<feature type="domain" description="Clp1 P-loop" evidence="5">
    <location>
        <begin position="28"/>
        <end position="206"/>
    </location>
</feature>
<evidence type="ECO:0000313" key="7">
    <source>
        <dbReference type="Proteomes" id="UP000189681"/>
    </source>
</evidence>
<name>A0A1V4AVQ0_9BACT</name>
<dbReference type="InterPro" id="IPR032319">
    <property type="entry name" value="CLP1_P"/>
</dbReference>
<dbReference type="Pfam" id="PF16575">
    <property type="entry name" value="CLP1_P"/>
    <property type="match status" value="1"/>
</dbReference>